<sequence length="288" mass="32533">MPTNTEEREVKISFLSKESYACPVCGSVFHREELLTGSGRLIAGSLTDELHRLYEPSIRYGDIYPLAYQATVCPDCWFASMDKDFSALPKINREKVIADQNKRIEDTLAIFPDVDFHENRTLVSGAASLYLTLRCYDFFPKDFSPTIKQGMTALRAGWLLDEMNVKYPGQHYDWVATLFKKKAQFLYNDAIRREQSGVENLSGLKVFGPDTDKNYAYEGALYLCALLKSKYGPMSNPAQRIASLDEAKRTVARVFGMGKSSKSKPGVLLENARALYDSLNKELNQPDE</sequence>
<reference evidence="1 2" key="2">
    <citation type="journal article" date="2011" name="ISME J.">
        <title>RNA-seq reveals cooperative metabolic interactions between two termite-gut spirochete species in co-culture.</title>
        <authorList>
            <person name="Rosenthal A.Z."/>
            <person name="Matson E.G."/>
            <person name="Eldar A."/>
            <person name="Leadbetter J.R."/>
        </authorList>
    </citation>
    <scope>NUCLEOTIDE SEQUENCE [LARGE SCALE GENOMIC DNA]</scope>
    <source>
        <strain evidence="2">ATCC BAA-887 / DSM 12427 / ZAS-2</strain>
    </source>
</reference>
<evidence type="ECO:0008006" key="3">
    <source>
        <dbReference type="Google" id="ProtNLM"/>
    </source>
</evidence>
<reference evidence="2" key="1">
    <citation type="submission" date="2009-12" db="EMBL/GenBank/DDBJ databases">
        <title>Complete sequence of Treponema primitia strain ZAS-2.</title>
        <authorList>
            <person name="Tetu S.G."/>
            <person name="Matson E."/>
            <person name="Ren Q."/>
            <person name="Seshadri R."/>
            <person name="Elbourne L."/>
            <person name="Hassan K.A."/>
            <person name="Durkin A."/>
            <person name="Radune D."/>
            <person name="Mohamoud Y."/>
            <person name="Shay R."/>
            <person name="Jin S."/>
            <person name="Zhang X."/>
            <person name="Lucey K."/>
            <person name="Ballor N.R."/>
            <person name="Ottesen E."/>
            <person name="Rosenthal R."/>
            <person name="Allen A."/>
            <person name="Leadbetter J.R."/>
            <person name="Paulsen I.T."/>
        </authorList>
    </citation>
    <scope>NUCLEOTIDE SEQUENCE [LARGE SCALE GENOMIC DNA]</scope>
    <source>
        <strain evidence="2">ATCC BAA-887 / DSM 12427 / ZAS-2</strain>
    </source>
</reference>
<proteinExistence type="predicted"/>
<accession>F5YKJ5</accession>
<dbReference type="KEGG" id="tpi:TREPR_1939"/>
<dbReference type="STRING" id="545694.TREPR_1939"/>
<keyword evidence="2" id="KW-1185">Reference proteome</keyword>
<gene>
    <name evidence="1" type="ordered locus">TREPR_1939</name>
</gene>
<dbReference type="eggNOG" id="COG1655">
    <property type="taxonomic scope" value="Bacteria"/>
</dbReference>
<dbReference type="RefSeq" id="WP_015708214.1">
    <property type="nucleotide sequence ID" value="NC_015578.1"/>
</dbReference>
<dbReference type="HOGENOM" id="CLU_083032_0_0_12"/>
<dbReference type="EMBL" id="CP001843">
    <property type="protein sequence ID" value="AEF83563.1"/>
    <property type="molecule type" value="Genomic_DNA"/>
</dbReference>
<evidence type="ECO:0000313" key="2">
    <source>
        <dbReference type="Proteomes" id="UP000009223"/>
    </source>
</evidence>
<dbReference type="OrthoDB" id="367491at2"/>
<dbReference type="Proteomes" id="UP000009223">
    <property type="component" value="Chromosome"/>
</dbReference>
<organism evidence="1 2">
    <name type="scientific">Treponema primitia (strain ATCC BAA-887 / DSM 12427 / ZAS-2)</name>
    <dbReference type="NCBI Taxonomy" id="545694"/>
    <lineage>
        <taxon>Bacteria</taxon>
        <taxon>Pseudomonadati</taxon>
        <taxon>Spirochaetota</taxon>
        <taxon>Spirochaetia</taxon>
        <taxon>Spirochaetales</taxon>
        <taxon>Treponemataceae</taxon>
        <taxon>Treponema</taxon>
    </lineage>
</organism>
<name>F5YKJ5_TREPZ</name>
<evidence type="ECO:0000313" key="1">
    <source>
        <dbReference type="EMBL" id="AEF83563.1"/>
    </source>
</evidence>
<protein>
    <recommendedName>
        <fullName evidence="3">DUF2225 domain-containing protein</fullName>
    </recommendedName>
</protein>
<dbReference type="InterPro" id="IPR018708">
    <property type="entry name" value="DUF2225"/>
</dbReference>
<dbReference type="AlphaFoldDB" id="F5YKJ5"/>
<dbReference type="Pfam" id="PF09986">
    <property type="entry name" value="DUF2225"/>
    <property type="match status" value="1"/>
</dbReference>